<dbReference type="PANTHER" id="PTHR21666">
    <property type="entry name" value="PEPTIDASE-RELATED"/>
    <property type="match status" value="1"/>
</dbReference>
<dbReference type="CDD" id="cd12797">
    <property type="entry name" value="M23_peptidase"/>
    <property type="match status" value="1"/>
</dbReference>
<gene>
    <name evidence="3" type="ORF">SAMN05443507_14014</name>
</gene>
<feature type="transmembrane region" description="Helical" evidence="1">
    <location>
        <begin position="74"/>
        <end position="98"/>
    </location>
</feature>
<dbReference type="AlphaFoldDB" id="A0A1M6Y182"/>
<keyword evidence="1" id="KW-1133">Transmembrane helix</keyword>
<keyword evidence="1" id="KW-0472">Membrane</keyword>
<dbReference type="RefSeq" id="WP_072875363.1">
    <property type="nucleotide sequence ID" value="NZ_FRAF01000040.1"/>
</dbReference>
<name>A0A1M6Y182_9BACL</name>
<dbReference type="STRING" id="1830138.SAMN05443507_14014"/>
<organism evidence="3 4">
    <name type="scientific">Alicyclobacillus tolerans</name>
    <dbReference type="NCBI Taxonomy" id="90970"/>
    <lineage>
        <taxon>Bacteria</taxon>
        <taxon>Bacillati</taxon>
        <taxon>Bacillota</taxon>
        <taxon>Bacilli</taxon>
        <taxon>Bacillales</taxon>
        <taxon>Alicyclobacillaceae</taxon>
        <taxon>Alicyclobacillus</taxon>
    </lineage>
</organism>
<dbReference type="PANTHER" id="PTHR21666:SF270">
    <property type="entry name" value="MUREIN HYDROLASE ACTIVATOR ENVC"/>
    <property type="match status" value="1"/>
</dbReference>
<keyword evidence="1" id="KW-0812">Transmembrane</keyword>
<protein>
    <submittedName>
        <fullName evidence="3">Peptidase family M23</fullName>
    </submittedName>
</protein>
<dbReference type="GO" id="GO:0004222">
    <property type="term" value="F:metalloendopeptidase activity"/>
    <property type="evidence" value="ECO:0007669"/>
    <property type="project" value="TreeGrafter"/>
</dbReference>
<dbReference type="InterPro" id="IPR016047">
    <property type="entry name" value="M23ase_b-sheet_dom"/>
</dbReference>
<evidence type="ECO:0000259" key="2">
    <source>
        <dbReference type="Pfam" id="PF01551"/>
    </source>
</evidence>
<evidence type="ECO:0000313" key="4">
    <source>
        <dbReference type="Proteomes" id="UP000184016"/>
    </source>
</evidence>
<dbReference type="Proteomes" id="UP000184016">
    <property type="component" value="Unassembled WGS sequence"/>
</dbReference>
<evidence type="ECO:0000256" key="1">
    <source>
        <dbReference type="SAM" id="Phobius"/>
    </source>
</evidence>
<dbReference type="Gene3D" id="2.70.70.10">
    <property type="entry name" value="Glucose Permease (Domain IIA)"/>
    <property type="match status" value="1"/>
</dbReference>
<feature type="transmembrane region" description="Helical" evidence="1">
    <location>
        <begin position="45"/>
        <end position="62"/>
    </location>
</feature>
<keyword evidence="4" id="KW-1185">Reference proteome</keyword>
<dbReference type="Pfam" id="PF01551">
    <property type="entry name" value="Peptidase_M23"/>
    <property type="match status" value="1"/>
</dbReference>
<proteinExistence type="predicted"/>
<dbReference type="EMBL" id="FRAF01000040">
    <property type="protein sequence ID" value="SHL11928.1"/>
    <property type="molecule type" value="Genomic_DNA"/>
</dbReference>
<dbReference type="InterPro" id="IPR050570">
    <property type="entry name" value="Cell_wall_metabolism_enzyme"/>
</dbReference>
<accession>A0A1M6Y182</accession>
<dbReference type="SUPFAM" id="SSF51261">
    <property type="entry name" value="Duplicated hybrid motif"/>
    <property type="match status" value="1"/>
</dbReference>
<feature type="domain" description="M23ase beta-sheet core" evidence="2">
    <location>
        <begin position="176"/>
        <end position="267"/>
    </location>
</feature>
<feature type="transmembrane region" description="Helical" evidence="1">
    <location>
        <begin position="20"/>
        <end position="38"/>
    </location>
</feature>
<reference evidence="4" key="1">
    <citation type="submission" date="2016-11" db="EMBL/GenBank/DDBJ databases">
        <authorList>
            <person name="Varghese N."/>
            <person name="Submissions S."/>
        </authorList>
    </citation>
    <scope>NUCLEOTIDE SEQUENCE [LARGE SCALE GENOMIC DNA]</scope>
    <source>
        <strain evidence="4">USBA-503</strain>
    </source>
</reference>
<dbReference type="InterPro" id="IPR011055">
    <property type="entry name" value="Dup_hybrid_motif"/>
</dbReference>
<evidence type="ECO:0000313" key="3">
    <source>
        <dbReference type="EMBL" id="SHL11928.1"/>
    </source>
</evidence>
<sequence>MPKNSLSNYFYYVNKNLYMNRVIIFASLIMYPFITMYFMYYSKHLWTNIFFLILFLIYYYVAPWVKTSVYFRDFWLAAIILIEFKNGLWYLSLVALLLSKLLLFLKKLIKVNDAVQVDNPVNHRLGIIQGGNIGVLNHHRKSHQQKYAADFVVVGKCGNRACGLAPKSLSKYLSFGKEILSPVNGKVVYVESRHSDNPIGVMDFKLPFGNVIVIQDAEEFQYVFAHLQENSVKHSVGDIVEKGQVIARIGNSGLSSEPHLHFHIQKRLKDKNVIGIPFFMKDKWLIRNDVISPSGEHR</sequence>